<evidence type="ECO:0000313" key="3">
    <source>
        <dbReference type="EMBL" id="SHM39365.1"/>
    </source>
</evidence>
<dbReference type="Proteomes" id="UP000184038">
    <property type="component" value="Unassembled WGS sequence"/>
</dbReference>
<sequence>MKKKLLALAMGITLCIGTIVPTIASADSVTVVSVGADLTDEQKGKMFEYFGAQENEVAVIEVNNDEERAYLEGVATEQQIGRRTYSCAFIEETEEGKGINVKTANLTWVTSNMIKSTLTTAGIYDCNVVAASPFAVSGTGALTGIMKAFEIVTGSPLEETKKEIATEEIVISGTLAEDIGSDEAVGIITEVKDTIIGENIVAADKIEQVIINSGDKFEVTLTDDQVQMILNTMVKVASQDYDYERLASTYSSVIDSAADNIGIELEQAKKGFLEKLGDFFRSIIDWFKNIFTSAKEEIEDNGILDQTDESILGDNVIVDSTVGDTNKDEPARDETTSENNTTGNSNTGIEATSDTNQLGPESLCDEYNIPDGDIEENNSN</sequence>
<feature type="signal peptide" evidence="2">
    <location>
        <begin position="1"/>
        <end position="26"/>
    </location>
</feature>
<proteinExistence type="predicted"/>
<keyword evidence="4" id="KW-1185">Reference proteome</keyword>
<dbReference type="RefSeq" id="WP_073286363.1">
    <property type="nucleotide sequence ID" value="NZ_FRCP01000009.1"/>
</dbReference>
<feature type="compositionally biased region" description="Polar residues" evidence="1">
    <location>
        <begin position="349"/>
        <end position="359"/>
    </location>
</feature>
<evidence type="ECO:0000256" key="2">
    <source>
        <dbReference type="SAM" id="SignalP"/>
    </source>
</evidence>
<dbReference type="EMBL" id="FRCP01000009">
    <property type="protein sequence ID" value="SHM39365.1"/>
    <property type="molecule type" value="Genomic_DNA"/>
</dbReference>
<organism evidence="3 4">
    <name type="scientific">Anaerosporobacter mobilis DSM 15930</name>
    <dbReference type="NCBI Taxonomy" id="1120996"/>
    <lineage>
        <taxon>Bacteria</taxon>
        <taxon>Bacillati</taxon>
        <taxon>Bacillota</taxon>
        <taxon>Clostridia</taxon>
        <taxon>Lachnospirales</taxon>
        <taxon>Lachnospiraceae</taxon>
        <taxon>Anaerosporobacter</taxon>
    </lineage>
</organism>
<accession>A0A1M7IFC1</accession>
<evidence type="ECO:0000313" key="4">
    <source>
        <dbReference type="Proteomes" id="UP000184038"/>
    </source>
</evidence>
<protein>
    <submittedName>
        <fullName evidence="3">Uncharacterized protein YpuA, DUF1002 family</fullName>
    </submittedName>
</protein>
<keyword evidence="2" id="KW-0732">Signal</keyword>
<dbReference type="STRING" id="1120996.SAMN02746066_01827"/>
<dbReference type="Pfam" id="PF06207">
    <property type="entry name" value="DUF1002"/>
    <property type="match status" value="1"/>
</dbReference>
<name>A0A1M7IFC1_9FIRM</name>
<feature type="compositionally biased region" description="Low complexity" evidence="1">
    <location>
        <begin position="337"/>
        <end position="348"/>
    </location>
</feature>
<feature type="chain" id="PRO_5013201073" evidence="2">
    <location>
        <begin position="27"/>
        <end position="380"/>
    </location>
</feature>
<feature type="region of interest" description="Disordered" evidence="1">
    <location>
        <begin position="320"/>
        <end position="380"/>
    </location>
</feature>
<reference evidence="3 4" key="1">
    <citation type="submission" date="2016-11" db="EMBL/GenBank/DDBJ databases">
        <authorList>
            <person name="Jaros S."/>
            <person name="Januszkiewicz K."/>
            <person name="Wedrychowicz H."/>
        </authorList>
    </citation>
    <scope>NUCLEOTIDE SEQUENCE [LARGE SCALE GENOMIC DNA]</scope>
    <source>
        <strain evidence="3 4">DSM 15930</strain>
    </source>
</reference>
<dbReference type="InterPro" id="IPR009343">
    <property type="entry name" value="DUF1002"/>
</dbReference>
<gene>
    <name evidence="3" type="ORF">SAMN02746066_01827</name>
</gene>
<evidence type="ECO:0000256" key="1">
    <source>
        <dbReference type="SAM" id="MobiDB-lite"/>
    </source>
</evidence>
<dbReference type="AlphaFoldDB" id="A0A1M7IFC1"/>
<feature type="compositionally biased region" description="Basic and acidic residues" evidence="1">
    <location>
        <begin position="325"/>
        <end position="335"/>
    </location>
</feature>